<proteinExistence type="predicted"/>
<dbReference type="PROSITE" id="PS50089">
    <property type="entry name" value="ZF_RING_2"/>
    <property type="match status" value="1"/>
</dbReference>
<reference evidence="4" key="1">
    <citation type="submission" date="2023-03" db="EMBL/GenBank/DDBJ databases">
        <title>Massive genome expansion in bonnet fungi (Mycena s.s.) driven by repeated elements and novel gene families across ecological guilds.</title>
        <authorList>
            <consortium name="Lawrence Berkeley National Laboratory"/>
            <person name="Harder C.B."/>
            <person name="Miyauchi S."/>
            <person name="Viragh M."/>
            <person name="Kuo A."/>
            <person name="Thoen E."/>
            <person name="Andreopoulos B."/>
            <person name="Lu D."/>
            <person name="Skrede I."/>
            <person name="Drula E."/>
            <person name="Henrissat B."/>
            <person name="Morin E."/>
            <person name="Kohler A."/>
            <person name="Barry K."/>
            <person name="LaButti K."/>
            <person name="Morin E."/>
            <person name="Salamov A."/>
            <person name="Lipzen A."/>
            <person name="Mereny Z."/>
            <person name="Hegedus B."/>
            <person name="Baldrian P."/>
            <person name="Stursova M."/>
            <person name="Weitz H."/>
            <person name="Taylor A."/>
            <person name="Grigoriev I.V."/>
            <person name="Nagy L.G."/>
            <person name="Martin F."/>
            <person name="Kauserud H."/>
        </authorList>
    </citation>
    <scope>NUCLEOTIDE SEQUENCE</scope>
    <source>
        <strain evidence="4">9144</strain>
    </source>
</reference>
<dbReference type="Proteomes" id="UP001219525">
    <property type="component" value="Unassembled WGS sequence"/>
</dbReference>
<feature type="region of interest" description="Disordered" evidence="2">
    <location>
        <begin position="88"/>
        <end position="110"/>
    </location>
</feature>
<gene>
    <name evidence="4" type="ORF">GGX14DRAFT_414472</name>
</gene>
<evidence type="ECO:0000313" key="4">
    <source>
        <dbReference type="EMBL" id="KAJ7228706.1"/>
    </source>
</evidence>
<feature type="domain" description="RING-type" evidence="3">
    <location>
        <begin position="33"/>
        <end position="78"/>
    </location>
</feature>
<keyword evidence="5" id="KW-1185">Reference proteome</keyword>
<sequence length="193" mass="21714">MDDSPPSIEDRIVAFWNTLPALSKHDLDPDDSCPICFTSFDALLGNCGITKLRCGHTFCRKDLAEWIRNLHGNCPTCRYDFLDIHPPGSDDESSDGGEYIPNEDDEDEEDSYLFTSDGFTDAEDADMDLEEDDLWERSDADDIDTRASSEEFSSEGDSKAEVQFALTYQLSWPAIRAPWTVRLTKSTQCKSTS</sequence>
<organism evidence="4 5">
    <name type="scientific">Mycena pura</name>
    <dbReference type="NCBI Taxonomy" id="153505"/>
    <lineage>
        <taxon>Eukaryota</taxon>
        <taxon>Fungi</taxon>
        <taxon>Dikarya</taxon>
        <taxon>Basidiomycota</taxon>
        <taxon>Agaricomycotina</taxon>
        <taxon>Agaricomycetes</taxon>
        <taxon>Agaricomycetidae</taxon>
        <taxon>Agaricales</taxon>
        <taxon>Marasmiineae</taxon>
        <taxon>Mycenaceae</taxon>
        <taxon>Mycena</taxon>
    </lineage>
</organism>
<evidence type="ECO:0000256" key="2">
    <source>
        <dbReference type="SAM" id="MobiDB-lite"/>
    </source>
</evidence>
<comment type="caution">
    <text evidence="4">The sequence shown here is derived from an EMBL/GenBank/DDBJ whole genome shotgun (WGS) entry which is preliminary data.</text>
</comment>
<name>A0AAD7E5D4_9AGAR</name>
<evidence type="ECO:0000256" key="1">
    <source>
        <dbReference type="PROSITE-ProRule" id="PRU00175"/>
    </source>
</evidence>
<keyword evidence="1" id="KW-0863">Zinc-finger</keyword>
<dbReference type="EMBL" id="JARJCW010000002">
    <property type="protein sequence ID" value="KAJ7228706.1"/>
    <property type="molecule type" value="Genomic_DNA"/>
</dbReference>
<dbReference type="InterPro" id="IPR001841">
    <property type="entry name" value="Znf_RING"/>
</dbReference>
<dbReference type="InterPro" id="IPR013083">
    <property type="entry name" value="Znf_RING/FYVE/PHD"/>
</dbReference>
<feature type="compositionally biased region" description="Acidic residues" evidence="2">
    <location>
        <begin position="89"/>
        <end position="110"/>
    </location>
</feature>
<dbReference type="Pfam" id="PF13639">
    <property type="entry name" value="zf-RING_2"/>
    <property type="match status" value="1"/>
</dbReference>
<dbReference type="SUPFAM" id="SSF57850">
    <property type="entry name" value="RING/U-box"/>
    <property type="match status" value="1"/>
</dbReference>
<feature type="non-terminal residue" evidence="4">
    <location>
        <position position="1"/>
    </location>
</feature>
<accession>A0AAD7E5D4</accession>
<evidence type="ECO:0000313" key="5">
    <source>
        <dbReference type="Proteomes" id="UP001219525"/>
    </source>
</evidence>
<protein>
    <recommendedName>
        <fullName evidence="3">RING-type domain-containing protein</fullName>
    </recommendedName>
</protein>
<dbReference type="AlphaFoldDB" id="A0AAD7E5D4"/>
<feature type="region of interest" description="Disordered" evidence="2">
    <location>
        <begin position="125"/>
        <end position="158"/>
    </location>
</feature>
<dbReference type="Gene3D" id="3.30.40.10">
    <property type="entry name" value="Zinc/RING finger domain, C3HC4 (zinc finger)"/>
    <property type="match status" value="1"/>
</dbReference>
<dbReference type="GO" id="GO:0008270">
    <property type="term" value="F:zinc ion binding"/>
    <property type="evidence" value="ECO:0007669"/>
    <property type="project" value="UniProtKB-KW"/>
</dbReference>
<feature type="compositionally biased region" description="Basic and acidic residues" evidence="2">
    <location>
        <begin position="135"/>
        <end position="149"/>
    </location>
</feature>
<feature type="compositionally biased region" description="Acidic residues" evidence="2">
    <location>
        <begin position="125"/>
        <end position="134"/>
    </location>
</feature>
<keyword evidence="1" id="KW-0862">Zinc</keyword>
<evidence type="ECO:0000259" key="3">
    <source>
        <dbReference type="PROSITE" id="PS50089"/>
    </source>
</evidence>
<keyword evidence="1" id="KW-0479">Metal-binding</keyword>